<dbReference type="RefSeq" id="WP_021111786.1">
    <property type="nucleotide sequence ID" value="NZ_CBCRUP010000050.1"/>
</dbReference>
<gene>
    <name evidence="1" type="ORF">N5925_07875</name>
</gene>
<dbReference type="Proteomes" id="UP001148834">
    <property type="component" value="Unassembled WGS sequence"/>
</dbReference>
<proteinExistence type="predicted"/>
<evidence type="ECO:0000313" key="2">
    <source>
        <dbReference type="Proteomes" id="UP001148834"/>
    </source>
</evidence>
<accession>A0A1T0ADI1</accession>
<protein>
    <submittedName>
        <fullName evidence="1">Uncharacterized protein</fullName>
    </submittedName>
</protein>
<dbReference type="AlphaFoldDB" id="A0A1T0ADI1"/>
<organism evidence="1 2">
    <name type="scientific">Glaesserella parasuis</name>
    <name type="common">Haemophilus parasuis</name>
    <dbReference type="NCBI Taxonomy" id="738"/>
    <lineage>
        <taxon>Bacteria</taxon>
        <taxon>Pseudomonadati</taxon>
        <taxon>Pseudomonadota</taxon>
        <taxon>Gammaproteobacteria</taxon>
        <taxon>Pasteurellales</taxon>
        <taxon>Pasteurellaceae</taxon>
        <taxon>Glaesserella</taxon>
    </lineage>
</organism>
<sequence length="129" mass="15500">MLLILLFIFSLIFIFTIRQKPRLLHFGTFRFAKTITHNQHRFYLEKVAFDNRQQAIHGYFQLASALQNYGKVQETEYDFFDFYSVVLRFDDCTMKLVQRLENVRLIKSETPMSIAEFEQQIAEIAYREV</sequence>
<reference evidence="1" key="1">
    <citation type="submission" date="2022-09" db="EMBL/GenBank/DDBJ databases">
        <title>Molecular characterization of Glaesserella parasuis strains circulating in commercial swine farms using whole-genome sequencing.</title>
        <authorList>
            <person name="Mugabi R."/>
            <person name="Clavijo M."/>
            <person name="Li G."/>
        </authorList>
    </citation>
    <scope>NUCLEOTIDE SEQUENCE</scope>
    <source>
        <strain evidence="1">0435-53</strain>
    </source>
</reference>
<comment type="caution">
    <text evidence="1">The sequence shown here is derived from an EMBL/GenBank/DDBJ whole genome shotgun (WGS) entry which is preliminary data.</text>
</comment>
<name>A0A1T0ADI1_GLAPU</name>
<evidence type="ECO:0000313" key="1">
    <source>
        <dbReference type="EMBL" id="MDD2168510.1"/>
    </source>
</evidence>
<dbReference type="EMBL" id="JAODIR010000041">
    <property type="protein sequence ID" value="MDD2168510.1"/>
    <property type="molecule type" value="Genomic_DNA"/>
</dbReference>